<dbReference type="InterPro" id="IPR020472">
    <property type="entry name" value="WD40_PAC1"/>
</dbReference>
<dbReference type="SMART" id="SM00667">
    <property type="entry name" value="LisH"/>
    <property type="match status" value="1"/>
</dbReference>
<keyword evidence="11" id="KW-1185">Reference proteome</keyword>
<evidence type="ECO:0000256" key="1">
    <source>
        <dbReference type="ARBA" id="ARBA00004123"/>
    </source>
</evidence>
<evidence type="ECO:0000256" key="6">
    <source>
        <dbReference type="ARBA" id="ARBA00023242"/>
    </source>
</evidence>
<dbReference type="InterPro" id="IPR024977">
    <property type="entry name" value="Apc4-like_WD40_dom"/>
</dbReference>
<accession>A0A1Y2F3A1</accession>
<feature type="repeat" description="WD" evidence="7">
    <location>
        <begin position="293"/>
        <end position="334"/>
    </location>
</feature>
<evidence type="ECO:0000256" key="5">
    <source>
        <dbReference type="ARBA" id="ARBA00023163"/>
    </source>
</evidence>
<sequence length="546" mass="62114">MTNCTITSDEINYLIYRYLVESGFQHTSYMFQHETHILQNNTIKTEDVKPGALIHYLQKGLLYSEIEYHVNEDGTEKHCIAPFSLISKHHCKTEDDMDEDEDKDNESDYSNNTAININGKISNSSKRSRKEKKDDILNQKKEKKSEKRIKKENDESLKGIKIYIYIYSLNESEDIEVDIENSNNGPELNLIPQKDVINLNGHEAEVFVCSWNPTEPLLATGSGDRTARIWTIPESPDEPVKPPIVLEHKSEDNIDCKDVTTLEWNPTGTLLATGAYDGKARIWNKSGQLIYTMIRHTGPIFSLKWNQKGDLFLTGSVDKTAIIWDSNTGEARQQYSFHTGPVLEVDWKDDTTFATCSTDRQIFVCQLGSPEPIIQFSGHEDEINIIKWDPESKLLASCSDDKTACVWSMDQTEPICVFKEHENEIYTIKWCTNTKKTKILATASFDSTIRLWDVLNNTCLRVLLNHNDAVYSLSFNPNGLYLASGSFDQHLNIWSVETGALIKTYVGQGGIFEVSWNKKGDKVAVCFANNVVSKNKIKKKKLLLLL</sequence>
<dbReference type="SMART" id="SM00320">
    <property type="entry name" value="WD40"/>
    <property type="match status" value="8"/>
</dbReference>
<comment type="caution">
    <text evidence="10">The sequence shown here is derived from an EMBL/GenBank/DDBJ whole genome shotgun (WGS) entry which is preliminary data.</text>
</comment>
<evidence type="ECO:0000256" key="3">
    <source>
        <dbReference type="ARBA" id="ARBA00022737"/>
    </source>
</evidence>
<dbReference type="STRING" id="1754190.A0A1Y2F3A1"/>
<dbReference type="GO" id="GO:0034967">
    <property type="term" value="C:Set3 complex"/>
    <property type="evidence" value="ECO:0007669"/>
    <property type="project" value="TreeGrafter"/>
</dbReference>
<feature type="compositionally biased region" description="Acidic residues" evidence="8">
    <location>
        <begin position="95"/>
        <end position="107"/>
    </location>
</feature>
<dbReference type="Gene3D" id="2.130.10.10">
    <property type="entry name" value="YVTN repeat-like/Quinoprotein amine dehydrogenase"/>
    <property type="match status" value="1"/>
</dbReference>
<dbReference type="PROSITE" id="PS50082">
    <property type="entry name" value="WD_REPEATS_2"/>
    <property type="match status" value="6"/>
</dbReference>
<feature type="compositionally biased region" description="Basic and acidic residues" evidence="8">
    <location>
        <begin position="131"/>
        <end position="150"/>
    </location>
</feature>
<proteinExistence type="predicted"/>
<feature type="repeat" description="WD" evidence="7">
    <location>
        <begin position="463"/>
        <end position="504"/>
    </location>
</feature>
<dbReference type="InterPro" id="IPR019775">
    <property type="entry name" value="WD40_repeat_CS"/>
</dbReference>
<dbReference type="PROSITE" id="PS00678">
    <property type="entry name" value="WD_REPEATS_1"/>
    <property type="match status" value="1"/>
</dbReference>
<keyword evidence="3" id="KW-0677">Repeat</keyword>
<comment type="subcellular location">
    <subcellularLocation>
        <location evidence="1">Nucleus</location>
    </subcellularLocation>
</comment>
<dbReference type="FunFam" id="2.130.10.10:FF:000218">
    <property type="entry name" value="WD40 repeat-containing protein HOS15"/>
    <property type="match status" value="1"/>
</dbReference>
<dbReference type="PRINTS" id="PR00320">
    <property type="entry name" value="GPROTEINBRPT"/>
</dbReference>
<dbReference type="PANTHER" id="PTHR22846">
    <property type="entry name" value="WD40 REPEAT PROTEIN"/>
    <property type="match status" value="1"/>
</dbReference>
<dbReference type="Gene3D" id="1.20.960.30">
    <property type="match status" value="1"/>
</dbReference>
<evidence type="ECO:0000256" key="4">
    <source>
        <dbReference type="ARBA" id="ARBA00023015"/>
    </source>
</evidence>
<dbReference type="Proteomes" id="UP000193920">
    <property type="component" value="Unassembled WGS sequence"/>
</dbReference>
<dbReference type="SUPFAM" id="SSF50978">
    <property type="entry name" value="WD40 repeat-like"/>
    <property type="match status" value="1"/>
</dbReference>
<evidence type="ECO:0000313" key="11">
    <source>
        <dbReference type="Proteomes" id="UP000193920"/>
    </source>
</evidence>
<dbReference type="Pfam" id="PF00400">
    <property type="entry name" value="WD40"/>
    <property type="match status" value="4"/>
</dbReference>
<dbReference type="GO" id="GO:0006357">
    <property type="term" value="P:regulation of transcription by RNA polymerase II"/>
    <property type="evidence" value="ECO:0007669"/>
    <property type="project" value="TreeGrafter"/>
</dbReference>
<dbReference type="FunFam" id="1.20.960.30:FF:000001">
    <property type="entry name" value="F-box-like/WD repeat-containing protein TBL1XR1"/>
    <property type="match status" value="1"/>
</dbReference>
<dbReference type="EMBL" id="MCOG01000017">
    <property type="protein sequence ID" value="ORY78361.1"/>
    <property type="molecule type" value="Genomic_DNA"/>
</dbReference>
<dbReference type="GO" id="GO:0003714">
    <property type="term" value="F:transcription corepressor activity"/>
    <property type="evidence" value="ECO:0007669"/>
    <property type="project" value="InterPro"/>
</dbReference>
<dbReference type="CDD" id="cd00200">
    <property type="entry name" value="WD40"/>
    <property type="match status" value="1"/>
</dbReference>
<keyword evidence="5" id="KW-0804">Transcription</keyword>
<feature type="domain" description="Anaphase-promoting complex subunit 4-like WD40" evidence="9">
    <location>
        <begin position="262"/>
        <end position="349"/>
    </location>
</feature>
<feature type="repeat" description="WD" evidence="7">
    <location>
        <begin position="376"/>
        <end position="417"/>
    </location>
</feature>
<name>A0A1Y2F3A1_9FUNG</name>
<evidence type="ECO:0000256" key="8">
    <source>
        <dbReference type="SAM" id="MobiDB-lite"/>
    </source>
</evidence>
<dbReference type="InterPro" id="IPR015943">
    <property type="entry name" value="WD40/YVTN_repeat-like_dom_sf"/>
</dbReference>
<evidence type="ECO:0000313" key="10">
    <source>
        <dbReference type="EMBL" id="ORY78361.1"/>
    </source>
</evidence>
<evidence type="ECO:0000256" key="7">
    <source>
        <dbReference type="PROSITE-ProRule" id="PRU00221"/>
    </source>
</evidence>
<keyword evidence="2 7" id="KW-0853">WD repeat</keyword>
<feature type="repeat" description="WD" evidence="7">
    <location>
        <begin position="418"/>
        <end position="462"/>
    </location>
</feature>
<feature type="region of interest" description="Disordered" evidence="8">
    <location>
        <begin position="95"/>
        <end position="150"/>
    </location>
</feature>
<gene>
    <name evidence="10" type="ORF">LY90DRAFT_399132</name>
</gene>
<reference evidence="10 11" key="1">
    <citation type="submission" date="2016-08" db="EMBL/GenBank/DDBJ databases">
        <title>A Parts List for Fungal Cellulosomes Revealed by Comparative Genomics.</title>
        <authorList>
            <consortium name="DOE Joint Genome Institute"/>
            <person name="Haitjema C.H."/>
            <person name="Gilmore S.P."/>
            <person name="Henske J.K."/>
            <person name="Solomon K.V."/>
            <person name="De Groot R."/>
            <person name="Kuo A."/>
            <person name="Mondo S.J."/>
            <person name="Salamov A.A."/>
            <person name="Labutti K."/>
            <person name="Zhao Z."/>
            <person name="Chiniquy J."/>
            <person name="Barry K."/>
            <person name="Brewer H.M."/>
            <person name="Purvine S.O."/>
            <person name="Wright A.T."/>
            <person name="Boxma B."/>
            <person name="Van Alen T."/>
            <person name="Hackstein J.H."/>
            <person name="Baker S.E."/>
            <person name="Grigoriev I.V."/>
            <person name="O'Malley M.A."/>
        </authorList>
    </citation>
    <scope>NUCLEOTIDE SEQUENCE [LARGE SCALE GENOMIC DNA]</scope>
    <source>
        <strain evidence="10 11">G1</strain>
    </source>
</reference>
<dbReference type="PROSITE" id="PS50896">
    <property type="entry name" value="LISH"/>
    <property type="match status" value="1"/>
</dbReference>
<dbReference type="InterPro" id="IPR001680">
    <property type="entry name" value="WD40_rpt"/>
</dbReference>
<dbReference type="OrthoDB" id="1367865at2759"/>
<keyword evidence="6" id="KW-0539">Nucleus</keyword>
<feature type="repeat" description="WD" evidence="7">
    <location>
        <begin position="259"/>
        <end position="284"/>
    </location>
</feature>
<dbReference type="PANTHER" id="PTHR22846:SF2">
    <property type="entry name" value="F-BOX-LIKE_WD REPEAT-CONTAINING PROTEIN EBI"/>
    <property type="match status" value="1"/>
</dbReference>
<organism evidence="10 11">
    <name type="scientific">Neocallimastix californiae</name>
    <dbReference type="NCBI Taxonomy" id="1754190"/>
    <lineage>
        <taxon>Eukaryota</taxon>
        <taxon>Fungi</taxon>
        <taxon>Fungi incertae sedis</taxon>
        <taxon>Chytridiomycota</taxon>
        <taxon>Chytridiomycota incertae sedis</taxon>
        <taxon>Neocallimastigomycetes</taxon>
        <taxon>Neocallimastigales</taxon>
        <taxon>Neocallimastigaceae</taxon>
        <taxon>Neocallimastix</taxon>
    </lineage>
</organism>
<dbReference type="InterPro" id="IPR045183">
    <property type="entry name" value="Ebi-like"/>
</dbReference>
<dbReference type="Pfam" id="PF12894">
    <property type="entry name" value="ANAPC4_WD40"/>
    <property type="match status" value="1"/>
</dbReference>
<evidence type="ECO:0000259" key="9">
    <source>
        <dbReference type="Pfam" id="PF12894"/>
    </source>
</evidence>
<protein>
    <submittedName>
        <fullName evidence="10">WD40 repeat-like protein</fullName>
    </submittedName>
</protein>
<evidence type="ECO:0000256" key="2">
    <source>
        <dbReference type="ARBA" id="ARBA00022574"/>
    </source>
</evidence>
<keyword evidence="4" id="KW-0805">Transcription regulation</keyword>
<dbReference type="PROSITE" id="PS50294">
    <property type="entry name" value="WD_REPEATS_REGION"/>
    <property type="match status" value="6"/>
</dbReference>
<dbReference type="InterPro" id="IPR036322">
    <property type="entry name" value="WD40_repeat_dom_sf"/>
</dbReference>
<feature type="repeat" description="WD" evidence="7">
    <location>
        <begin position="199"/>
        <end position="232"/>
    </location>
</feature>
<dbReference type="InterPro" id="IPR006594">
    <property type="entry name" value="LisH"/>
</dbReference>
<dbReference type="AlphaFoldDB" id="A0A1Y2F3A1"/>
<feature type="compositionally biased region" description="Low complexity" evidence="8">
    <location>
        <begin position="115"/>
        <end position="125"/>
    </location>
</feature>
<dbReference type="Pfam" id="PF08513">
    <property type="entry name" value="LisH"/>
    <property type="match status" value="1"/>
</dbReference>